<comment type="caution">
    <text evidence="1">The sequence shown here is derived from an EMBL/GenBank/DDBJ whole genome shotgun (WGS) entry which is preliminary data.</text>
</comment>
<name>A0ACC2PJ44_9HYME</name>
<protein>
    <submittedName>
        <fullName evidence="1">Uncharacterized protein</fullName>
    </submittedName>
</protein>
<organism evidence="1 2">
    <name type="scientific">Eretmocerus hayati</name>
    <dbReference type="NCBI Taxonomy" id="131215"/>
    <lineage>
        <taxon>Eukaryota</taxon>
        <taxon>Metazoa</taxon>
        <taxon>Ecdysozoa</taxon>
        <taxon>Arthropoda</taxon>
        <taxon>Hexapoda</taxon>
        <taxon>Insecta</taxon>
        <taxon>Pterygota</taxon>
        <taxon>Neoptera</taxon>
        <taxon>Endopterygota</taxon>
        <taxon>Hymenoptera</taxon>
        <taxon>Apocrita</taxon>
        <taxon>Proctotrupomorpha</taxon>
        <taxon>Chalcidoidea</taxon>
        <taxon>Aphelinidae</taxon>
        <taxon>Aphelininae</taxon>
        <taxon>Eretmocerus</taxon>
    </lineage>
</organism>
<evidence type="ECO:0000313" key="2">
    <source>
        <dbReference type="Proteomes" id="UP001239111"/>
    </source>
</evidence>
<keyword evidence="2" id="KW-1185">Reference proteome</keyword>
<accession>A0ACC2PJ44</accession>
<dbReference type="Proteomes" id="UP001239111">
    <property type="component" value="Chromosome 1"/>
</dbReference>
<proteinExistence type="predicted"/>
<gene>
    <name evidence="1" type="ORF">QAD02_019116</name>
</gene>
<evidence type="ECO:0000313" key="1">
    <source>
        <dbReference type="EMBL" id="KAJ8683324.1"/>
    </source>
</evidence>
<sequence>MQPKFRYYLSGFEENYSAQNTHYLDRKGRDTPARPNKQYRASNRTRYNRLRRLIFIERLDYTIRWEDIVRGSDDEILAWVHSTVERQRRGLLPPPRPLPRHLRRNQERPSELQARSNGFLHLPEPQGHRSRRDQYLSDAKRPCPTSSIAPINNSHLIPLDQAIDFFTNSPHLPSPSLTLPPLQGVAQASIEDRSPDLVVEPPTKRVKYDDYKSGPRFKFTKQQVVEEYKNIAGLKEVRETQPPRKRAFSPYHI</sequence>
<reference evidence="1" key="1">
    <citation type="submission" date="2023-04" db="EMBL/GenBank/DDBJ databases">
        <title>A chromosome-level genome assembly of the parasitoid wasp Eretmocerus hayati.</title>
        <authorList>
            <person name="Zhong Y."/>
            <person name="Liu S."/>
            <person name="Liu Y."/>
        </authorList>
    </citation>
    <scope>NUCLEOTIDE SEQUENCE</scope>
    <source>
        <strain evidence="1">ZJU_SS_LIU_2023</strain>
    </source>
</reference>
<dbReference type="EMBL" id="CM056741">
    <property type="protein sequence ID" value="KAJ8683324.1"/>
    <property type="molecule type" value="Genomic_DNA"/>
</dbReference>